<evidence type="ECO:0000313" key="1">
    <source>
        <dbReference type="EMBL" id="CDR94780.1"/>
    </source>
</evidence>
<sequence>MMMPAHCPKDAGFAFVTECGNHYIDLGTFNDNVDREPFVITVHKSKVDEPLVYTVAALSQISTGYQWMCVGIFNDDEHREVKGRHQKYFDDILTKEFMEHSMMYRQCVHGIQMDPFVEQNVKRTPVDAAMSEGDKGVSTSKTSVGQPENSKAILTITPTITEGKYHIVFAYGSPFRGPKMVCFKEVIVKVVP</sequence>
<dbReference type="EMBL" id="LK391707">
    <property type="protein sequence ID" value="CDR94780.1"/>
    <property type="molecule type" value="Genomic_DNA"/>
</dbReference>
<dbReference type="RefSeq" id="XP_012766966.1">
    <property type="nucleotide sequence ID" value="XM_012911512.1"/>
</dbReference>
<keyword evidence="2" id="KW-1185">Reference proteome</keyword>
<dbReference type="AlphaFoldDB" id="A0A061DAP2"/>
<dbReference type="Proteomes" id="UP000033188">
    <property type="component" value="Chromosome 1"/>
</dbReference>
<evidence type="ECO:0000313" key="2">
    <source>
        <dbReference type="Proteomes" id="UP000033188"/>
    </source>
</evidence>
<dbReference type="KEGG" id="bbig:BBBOND_0110770"/>
<proteinExistence type="predicted"/>
<reference evidence="2" key="1">
    <citation type="journal article" date="2014" name="Nucleic Acids Res.">
        <title>The evolutionary dynamics of variant antigen genes in Babesia reveal a history of genomic innovation underlying host-parasite interaction.</title>
        <authorList>
            <person name="Jackson A.P."/>
            <person name="Otto T.D."/>
            <person name="Darby A."/>
            <person name="Ramaprasad A."/>
            <person name="Xia D."/>
            <person name="Echaide I.E."/>
            <person name="Farber M."/>
            <person name="Gahlot S."/>
            <person name="Gamble J."/>
            <person name="Gupta D."/>
            <person name="Gupta Y."/>
            <person name="Jackson L."/>
            <person name="Malandrin L."/>
            <person name="Malas T.B."/>
            <person name="Moussa E."/>
            <person name="Nair M."/>
            <person name="Reid A.J."/>
            <person name="Sanders M."/>
            <person name="Sharma J."/>
            <person name="Tracey A."/>
            <person name="Quail M.A."/>
            <person name="Weir W."/>
            <person name="Wastling J.M."/>
            <person name="Hall N."/>
            <person name="Willadsen P."/>
            <person name="Lingelbach K."/>
            <person name="Shiels B."/>
            <person name="Tait A."/>
            <person name="Berriman M."/>
            <person name="Allred D.R."/>
            <person name="Pain A."/>
        </authorList>
    </citation>
    <scope>NUCLEOTIDE SEQUENCE [LARGE SCALE GENOMIC DNA]</scope>
    <source>
        <strain evidence="2">Bond</strain>
    </source>
</reference>
<gene>
    <name evidence="1" type="ORF">BBBOND_0110770</name>
</gene>
<name>A0A061DAP2_BABBI</name>
<organism evidence="1 2">
    <name type="scientific">Babesia bigemina</name>
    <dbReference type="NCBI Taxonomy" id="5866"/>
    <lineage>
        <taxon>Eukaryota</taxon>
        <taxon>Sar</taxon>
        <taxon>Alveolata</taxon>
        <taxon>Apicomplexa</taxon>
        <taxon>Aconoidasida</taxon>
        <taxon>Piroplasmida</taxon>
        <taxon>Babesiidae</taxon>
        <taxon>Babesia</taxon>
    </lineage>
</organism>
<dbReference type="GeneID" id="24563321"/>
<dbReference type="OrthoDB" id="365966at2759"/>
<dbReference type="VEuPathDB" id="PiroplasmaDB:BBBOND_0110770"/>
<accession>A0A061DAP2</accession>
<protein>
    <submittedName>
        <fullName evidence="1">Uncharacterized protein</fullName>
    </submittedName>
</protein>
<dbReference type="OMA" id="AGSEYKF"/>